<gene>
    <name evidence="2" type="ORF">ZHAS_00005440</name>
</gene>
<dbReference type="EMBL" id="ATLV01013690">
    <property type="status" value="NOT_ANNOTATED_CDS"/>
    <property type="molecule type" value="Genomic_DNA"/>
</dbReference>
<dbReference type="EMBL" id="KE524879">
    <property type="protein sequence ID" value="KFB38146.1"/>
    <property type="molecule type" value="Genomic_DNA"/>
</dbReference>
<reference evidence="3" key="2">
    <citation type="submission" date="2020-05" db="UniProtKB">
        <authorList>
            <consortium name="EnsemblMetazoa"/>
        </authorList>
    </citation>
    <scope>IDENTIFICATION</scope>
</reference>
<organism evidence="2">
    <name type="scientific">Anopheles sinensis</name>
    <name type="common">Mosquito</name>
    <dbReference type="NCBI Taxonomy" id="74873"/>
    <lineage>
        <taxon>Eukaryota</taxon>
        <taxon>Metazoa</taxon>
        <taxon>Ecdysozoa</taxon>
        <taxon>Arthropoda</taxon>
        <taxon>Hexapoda</taxon>
        <taxon>Insecta</taxon>
        <taxon>Pterygota</taxon>
        <taxon>Neoptera</taxon>
        <taxon>Endopterygota</taxon>
        <taxon>Diptera</taxon>
        <taxon>Nematocera</taxon>
        <taxon>Culicoidea</taxon>
        <taxon>Culicidae</taxon>
        <taxon>Anophelinae</taxon>
        <taxon>Anopheles</taxon>
    </lineage>
</organism>
<reference evidence="2 4" key="1">
    <citation type="journal article" date="2014" name="BMC Genomics">
        <title>Genome sequence of Anopheles sinensis provides insight into genetics basis of mosquito competence for malaria parasites.</title>
        <authorList>
            <person name="Zhou D."/>
            <person name="Zhang D."/>
            <person name="Ding G."/>
            <person name="Shi L."/>
            <person name="Hou Q."/>
            <person name="Ye Y."/>
            <person name="Xu Y."/>
            <person name="Zhou H."/>
            <person name="Xiong C."/>
            <person name="Li S."/>
            <person name="Yu J."/>
            <person name="Hong S."/>
            <person name="Yu X."/>
            <person name="Zou P."/>
            <person name="Chen C."/>
            <person name="Chang X."/>
            <person name="Wang W."/>
            <person name="Lv Y."/>
            <person name="Sun Y."/>
            <person name="Ma L."/>
            <person name="Shen B."/>
            <person name="Zhu C."/>
        </authorList>
    </citation>
    <scope>NUCLEOTIDE SEQUENCE [LARGE SCALE GENOMIC DNA]</scope>
</reference>
<dbReference type="AlphaFoldDB" id="A0A084VJK2"/>
<feature type="region of interest" description="Disordered" evidence="1">
    <location>
        <begin position="1"/>
        <end position="50"/>
    </location>
</feature>
<keyword evidence="4" id="KW-1185">Reference proteome</keyword>
<protein>
    <submittedName>
        <fullName evidence="2 3">Uncharacterized protein</fullName>
    </submittedName>
</protein>
<evidence type="ECO:0000256" key="1">
    <source>
        <dbReference type="SAM" id="MobiDB-lite"/>
    </source>
</evidence>
<feature type="compositionally biased region" description="Basic and acidic residues" evidence="1">
    <location>
        <begin position="8"/>
        <end position="27"/>
    </location>
</feature>
<sequence>MRRCSNIAREERKTGETGKGDGRENKIETNNPCSSRPRAESVNLSPVRPPPGKLLASVRFDKKSSRKCSSSSSRWWFRFHSTFVFPCARVWVCLCVGAGGWRVAGGKHRFSLANDIQQPAGSTCRAVASSPIRGQQNYLRSARTQGAPRAGGWLIGANESLLSRVPMVRSALRSSVQPPSPWTRGSILVALDDVTANEKEGREWLNEK</sequence>
<name>A0A084VJK2_ANOSI</name>
<evidence type="ECO:0000313" key="2">
    <source>
        <dbReference type="EMBL" id="KFB38146.1"/>
    </source>
</evidence>
<dbReference type="Proteomes" id="UP000030765">
    <property type="component" value="Unassembled WGS sequence"/>
</dbReference>
<evidence type="ECO:0000313" key="4">
    <source>
        <dbReference type="Proteomes" id="UP000030765"/>
    </source>
</evidence>
<dbReference type="EnsemblMetazoa" id="ASIC005440-RA">
    <property type="protein sequence ID" value="ASIC005440-PA"/>
    <property type="gene ID" value="ASIC005440"/>
</dbReference>
<proteinExistence type="predicted"/>
<accession>A0A084VJK2</accession>
<dbReference type="VEuPathDB" id="VectorBase:ASIC005440"/>
<evidence type="ECO:0000313" key="3">
    <source>
        <dbReference type="EnsemblMetazoa" id="ASIC005440-PA"/>
    </source>
</evidence>